<dbReference type="PANTHER" id="PTHR42685">
    <property type="entry name" value="GERANYLGERANYL DIPHOSPHATE REDUCTASE"/>
    <property type="match status" value="1"/>
</dbReference>
<dbReference type="InterPro" id="IPR050407">
    <property type="entry name" value="Geranylgeranyl_reductase"/>
</dbReference>
<evidence type="ECO:0000313" key="5">
    <source>
        <dbReference type="Proteomes" id="UP000501168"/>
    </source>
</evidence>
<evidence type="ECO:0000313" key="4">
    <source>
        <dbReference type="EMBL" id="QIQ21887.1"/>
    </source>
</evidence>
<gene>
    <name evidence="4" type="ORF">IPMB12_09465</name>
</gene>
<dbReference type="Gene3D" id="3.50.50.60">
    <property type="entry name" value="FAD/NAD(P)-binding domain"/>
    <property type="match status" value="1"/>
</dbReference>
<dbReference type="NCBIfam" id="NF008519">
    <property type="entry name" value="PRK11445.1"/>
    <property type="match status" value="1"/>
</dbReference>
<dbReference type="KEGG" id="orb:IPMB12_09465"/>
<dbReference type="Pfam" id="PF01494">
    <property type="entry name" value="FAD_binding_3"/>
    <property type="match status" value="1"/>
</dbReference>
<dbReference type="Proteomes" id="UP000501168">
    <property type="component" value="Chromosome"/>
</dbReference>
<evidence type="ECO:0000259" key="3">
    <source>
        <dbReference type="Pfam" id="PF01494"/>
    </source>
</evidence>
<dbReference type="PANTHER" id="PTHR42685:SF22">
    <property type="entry name" value="CONDITIONED MEDIUM FACTOR RECEPTOR 1"/>
    <property type="match status" value="1"/>
</dbReference>
<dbReference type="EMBL" id="CP050253">
    <property type="protein sequence ID" value="QIQ21887.1"/>
    <property type="molecule type" value="Genomic_DNA"/>
</dbReference>
<dbReference type="SUPFAM" id="SSF51905">
    <property type="entry name" value="FAD/NAD(P)-binding domain"/>
    <property type="match status" value="1"/>
</dbReference>
<dbReference type="FunCoup" id="A0A6G9IDH2">
    <property type="interactions" value="54"/>
</dbReference>
<feature type="domain" description="FAD-binding" evidence="3">
    <location>
        <begin position="113"/>
        <end position="165"/>
    </location>
</feature>
<name>A0A6G9IDH2_9GAMM</name>
<proteinExistence type="inferred from homology"/>
<evidence type="ECO:0000256" key="1">
    <source>
        <dbReference type="ARBA" id="ARBA00038079"/>
    </source>
</evidence>
<comment type="similarity">
    <text evidence="1">Belongs to the CbrA family.</text>
</comment>
<dbReference type="AlphaFoldDB" id="A0A6G9IDH2"/>
<dbReference type="RefSeq" id="WP_166917115.1">
    <property type="nucleotide sequence ID" value="NZ_CP050253.1"/>
</dbReference>
<organism evidence="4 5">
    <name type="scientific">Zophobihabitans entericus</name>
    <dbReference type="NCBI Taxonomy" id="1635327"/>
    <lineage>
        <taxon>Bacteria</taxon>
        <taxon>Pseudomonadati</taxon>
        <taxon>Pseudomonadota</taxon>
        <taxon>Gammaproteobacteria</taxon>
        <taxon>Orbales</taxon>
        <taxon>Orbaceae</taxon>
        <taxon>Zophobihabitans</taxon>
    </lineage>
</organism>
<dbReference type="InParanoid" id="A0A6G9IDH2"/>
<dbReference type="InterPro" id="IPR002938">
    <property type="entry name" value="FAD-bd"/>
</dbReference>
<accession>A0A6G9IDH2</accession>
<dbReference type="PRINTS" id="PR00420">
    <property type="entry name" value="RNGMNOXGNASE"/>
</dbReference>
<dbReference type="GO" id="GO:0071949">
    <property type="term" value="F:FAD binding"/>
    <property type="evidence" value="ECO:0007669"/>
    <property type="project" value="InterPro"/>
</dbReference>
<protein>
    <recommendedName>
        <fullName evidence="2">Protein CbrA</fullName>
    </recommendedName>
</protein>
<dbReference type="InterPro" id="IPR036188">
    <property type="entry name" value="FAD/NAD-bd_sf"/>
</dbReference>
<evidence type="ECO:0000256" key="2">
    <source>
        <dbReference type="ARBA" id="ARBA00040363"/>
    </source>
</evidence>
<reference evidence="4 5" key="1">
    <citation type="submission" date="2020-03" db="EMBL/GenBank/DDBJ databases">
        <title>Complete genome sequence of Orbus sp. IPMB12 (BCRC 80908).</title>
        <authorList>
            <person name="Lo W.-S."/>
            <person name="Chang T.-H."/>
            <person name="Kuo C.-H."/>
        </authorList>
    </citation>
    <scope>NUCLEOTIDE SEQUENCE [LARGE SCALE GENOMIC DNA]</scope>
    <source>
        <strain evidence="4 5">IPMB12</strain>
    </source>
</reference>
<sequence>MPDYDIAIIGLGPAGSTLARLLNKRFKVIALDKKQSFGTEGFQKPCGGLLALDAQKAFIRFNLNLPKFILSDPQIFSVKTVDLESSIIRNYQRPYVNLNRHQFDLWLKTLIPGTVEVHHDTTCKKLEKTAQGYQVTFEENGEIKVITARYLIGADGANSLVRRTFYPDHEIRKYLAIQQWFQEDHATPFYSCIFDSSITPCYAWSISKDKSFIIGGAFEMKEANQKFEQLKHKLTRHQFKFGTLEKTEKCTVLCPSKFSDFICGDQNIFLIGEAAGFISASSLEGFSYSFDSAEILSGILNDNLNDPNKAYQKKTLKLRLKLWTKIIKANILTSPLLRKLIMMSRVSHVSISSGNE</sequence>
<keyword evidence="5" id="KW-1185">Reference proteome</keyword>